<dbReference type="Proteomes" id="UP001184230">
    <property type="component" value="Unassembled WGS sequence"/>
</dbReference>
<keyword evidence="3" id="KW-1185">Reference proteome</keyword>
<reference evidence="2 3" key="1">
    <citation type="submission" date="2023-07" db="EMBL/GenBank/DDBJ databases">
        <title>Sorghum-associated microbial communities from plants grown in Nebraska, USA.</title>
        <authorList>
            <person name="Schachtman D."/>
        </authorList>
    </citation>
    <scope>NUCLEOTIDE SEQUENCE [LARGE SCALE GENOMIC DNA]</scope>
    <source>
        <strain evidence="2 3">DS1781</strain>
    </source>
</reference>
<dbReference type="RefSeq" id="WP_309907260.1">
    <property type="nucleotide sequence ID" value="NZ_JAVDRF010000017.1"/>
</dbReference>
<feature type="transmembrane region" description="Helical" evidence="1">
    <location>
        <begin position="102"/>
        <end position="124"/>
    </location>
</feature>
<keyword evidence="1" id="KW-0472">Membrane</keyword>
<feature type="transmembrane region" description="Helical" evidence="1">
    <location>
        <begin position="130"/>
        <end position="151"/>
    </location>
</feature>
<protein>
    <recommendedName>
        <fullName evidence="4">DUF2868 domain-containing protein</fullName>
    </recommendedName>
</protein>
<feature type="transmembrane region" description="Helical" evidence="1">
    <location>
        <begin position="172"/>
        <end position="198"/>
    </location>
</feature>
<keyword evidence="1" id="KW-1133">Transmembrane helix</keyword>
<evidence type="ECO:0008006" key="4">
    <source>
        <dbReference type="Google" id="ProtNLM"/>
    </source>
</evidence>
<organism evidence="2 3">
    <name type="scientific">Variovorax soli</name>
    <dbReference type="NCBI Taxonomy" id="376815"/>
    <lineage>
        <taxon>Bacteria</taxon>
        <taxon>Pseudomonadati</taxon>
        <taxon>Pseudomonadota</taxon>
        <taxon>Betaproteobacteria</taxon>
        <taxon>Burkholderiales</taxon>
        <taxon>Comamonadaceae</taxon>
        <taxon>Variovorax</taxon>
    </lineage>
</organism>
<proteinExistence type="predicted"/>
<accession>A0ABU1NM28</accession>
<gene>
    <name evidence="2" type="ORF">J2739_005306</name>
</gene>
<feature type="transmembrane region" description="Helical" evidence="1">
    <location>
        <begin position="71"/>
        <end position="95"/>
    </location>
</feature>
<feature type="transmembrane region" description="Helical" evidence="1">
    <location>
        <begin position="256"/>
        <end position="283"/>
    </location>
</feature>
<dbReference type="InterPro" id="IPR021296">
    <property type="entry name" value="DUF2868"/>
</dbReference>
<keyword evidence="1" id="KW-0812">Transmembrane</keyword>
<comment type="caution">
    <text evidence="2">The sequence shown here is derived from an EMBL/GenBank/DDBJ whole genome shotgun (WGS) entry which is preliminary data.</text>
</comment>
<evidence type="ECO:0000313" key="3">
    <source>
        <dbReference type="Proteomes" id="UP001184230"/>
    </source>
</evidence>
<evidence type="ECO:0000256" key="1">
    <source>
        <dbReference type="SAM" id="Phobius"/>
    </source>
</evidence>
<name>A0ABU1NM28_9BURK</name>
<sequence length="463" mass="50112">MNPGALPYSFQDATIAEAVQLVEEAGPLDDAQAVREAVALRTDGAGRIVERARLLGQRIGLQDELARARAWAPWILLGLVALIVLGGLTLAGSVVGGSERSINVVVALASLLGLHLLTLLLWLLGLVLPLGALNLSFGWLWLALTARVAGGRRGQAPLLLRAATRLLVRARLAPWALGFVSHAIWSLSFFVVLAVLLFDLAFRRYTLSWETTILAPDFFVQAVQWLGRAPSWLGFPVPDAQTVLSPQATAAGQRDWALWLAGCILIYGLLPRLVLALLCAGVWRARRKALQPDVSQPYQQRLLARFEALAPRQIVDDDPGSARRGALAGLAADQTRDMLMAIGFELPEELPWPPAALDAAGAQTLRTDGSASGRREALDLLARLRPRRVLVGCNAAATPDRGTERFLREVAALSTECRLWLQGGGATPEARNRWHAWLADAGLERIEASDEPQDALRGWTMAG</sequence>
<dbReference type="Pfam" id="PF11067">
    <property type="entry name" value="DUF2868"/>
    <property type="match status" value="1"/>
</dbReference>
<dbReference type="EMBL" id="JAVDRF010000017">
    <property type="protein sequence ID" value="MDR6539510.1"/>
    <property type="molecule type" value="Genomic_DNA"/>
</dbReference>
<evidence type="ECO:0000313" key="2">
    <source>
        <dbReference type="EMBL" id="MDR6539510.1"/>
    </source>
</evidence>